<evidence type="ECO:0008006" key="3">
    <source>
        <dbReference type="Google" id="ProtNLM"/>
    </source>
</evidence>
<dbReference type="Proteomes" id="UP000095008">
    <property type="component" value="Unassembled WGS sequence"/>
</dbReference>
<dbReference type="OrthoDB" id="8561347at2"/>
<sequence>MNREDKAQFAELIGGLLETYHQPEPSARVMKNWWAALESFPFQGVEWAVSQYMRTGKFPPKPADICGMIDDALKSRWFSADEAWAHALRALDEYETVIWTHEAAKAFEIAKPLLEMNDKVGARRAFEAAYLRAVAQAAEDRRLPVFLVSEGWDHKRRLEAISRAKAEGFLTTEQADRYLSRLSSEMSDDALMIAGLVTGKVSPHPSAKTKEFADMMRRALASATEKQKQAEMVKQAERQATKDAFEAKRKAMLEKLQAQAEKLAGVQ</sequence>
<dbReference type="AlphaFoldDB" id="A0A1C2I3Y5"/>
<keyword evidence="2" id="KW-1185">Reference proteome</keyword>
<dbReference type="Gene3D" id="1.10.8.200">
    <property type="entry name" value="Replisome organizer (g39p helicase loader/inhibitor protein)"/>
    <property type="match status" value="1"/>
</dbReference>
<name>A0A1C2I3Y5_ACITH</name>
<gene>
    <name evidence="1" type="ORF">A6M23_13815</name>
</gene>
<accession>A0A1C2I3Y5</accession>
<dbReference type="GeneID" id="60696767"/>
<dbReference type="RefSeq" id="WP_051690644.1">
    <property type="nucleotide sequence ID" value="NZ_JABBDW010000008.1"/>
</dbReference>
<dbReference type="EMBL" id="LWRY01000160">
    <property type="protein sequence ID" value="OCX70607.1"/>
    <property type="molecule type" value="Genomic_DNA"/>
</dbReference>
<organism evidence="1 2">
    <name type="scientific">Acidithiobacillus thiooxidans</name>
    <name type="common">Thiobacillus thiooxidans</name>
    <dbReference type="NCBI Taxonomy" id="930"/>
    <lineage>
        <taxon>Bacteria</taxon>
        <taxon>Pseudomonadati</taxon>
        <taxon>Pseudomonadota</taxon>
        <taxon>Acidithiobacillia</taxon>
        <taxon>Acidithiobacillales</taxon>
        <taxon>Acidithiobacillaceae</taxon>
        <taxon>Acidithiobacillus</taxon>
    </lineage>
</organism>
<evidence type="ECO:0000313" key="1">
    <source>
        <dbReference type="EMBL" id="OCX70607.1"/>
    </source>
</evidence>
<protein>
    <recommendedName>
        <fullName evidence="3">Replicative helicase inhibitor G39P N-terminal domain-containing protein</fullName>
    </recommendedName>
</protein>
<reference evidence="1" key="1">
    <citation type="journal article" date="2016" name="Int. J. Mol. Sci.">
        <title>Comparative genomics of the extreme acidophile Acidithiobacillus thiooxidans reveals intraspecific divergence and niche adaptation.</title>
        <authorList>
            <person name="Zhang X."/>
            <person name="Feng X."/>
            <person name="Tao J."/>
            <person name="Ma L."/>
            <person name="Xiao Y."/>
            <person name="Liang Y."/>
            <person name="Liu X."/>
            <person name="Yin H."/>
        </authorList>
    </citation>
    <scope>NUCLEOTIDE SEQUENCE [LARGE SCALE GENOMIC DNA]</scope>
    <source>
        <strain evidence="1">DXS-W</strain>
    </source>
</reference>
<evidence type="ECO:0000313" key="2">
    <source>
        <dbReference type="Proteomes" id="UP000095008"/>
    </source>
</evidence>
<proteinExistence type="predicted"/>
<comment type="caution">
    <text evidence="1">The sequence shown here is derived from an EMBL/GenBank/DDBJ whole genome shotgun (WGS) entry which is preliminary data.</text>
</comment>